<evidence type="ECO:0000313" key="2">
    <source>
        <dbReference type="Proteomes" id="UP000075604"/>
    </source>
</evidence>
<evidence type="ECO:0000313" key="1">
    <source>
        <dbReference type="EMBL" id="KYF50451.1"/>
    </source>
</evidence>
<comment type="caution">
    <text evidence="1">The sequence shown here is derived from an EMBL/GenBank/DDBJ whole genome shotgun (WGS) entry which is preliminary data.</text>
</comment>
<name>A0A150P4A3_SORCE</name>
<dbReference type="AlphaFoldDB" id="A0A150P4A3"/>
<sequence>MEQGDNALSVSGWDEAVRRLDAVLPDRAILAEVVEFLRGATEAVPDGERYASEDKIYIEEKILVSNKRLSGGVALYVKFVLGPRFSQGEYMGVSHGGTLKVMYDSEGRWLDEFYTPR</sequence>
<proteinExistence type="predicted"/>
<dbReference type="Proteomes" id="UP000075604">
    <property type="component" value="Unassembled WGS sequence"/>
</dbReference>
<gene>
    <name evidence="1" type="ORF">BE04_44010</name>
</gene>
<reference evidence="1 2" key="1">
    <citation type="submission" date="2014-02" db="EMBL/GenBank/DDBJ databases">
        <title>The small core and large imbalanced accessory genome model reveals a collaborative survival strategy of Sorangium cellulosum strains in nature.</title>
        <authorList>
            <person name="Han K."/>
            <person name="Peng R."/>
            <person name="Blom J."/>
            <person name="Li Y.-Z."/>
        </authorList>
    </citation>
    <scope>NUCLEOTIDE SEQUENCE [LARGE SCALE GENOMIC DNA]</scope>
    <source>
        <strain evidence="1 2">So0157-18</strain>
    </source>
</reference>
<protein>
    <submittedName>
        <fullName evidence="1">Uncharacterized protein</fullName>
    </submittedName>
</protein>
<accession>A0A150P4A3</accession>
<organism evidence="1 2">
    <name type="scientific">Sorangium cellulosum</name>
    <name type="common">Polyangium cellulosum</name>
    <dbReference type="NCBI Taxonomy" id="56"/>
    <lineage>
        <taxon>Bacteria</taxon>
        <taxon>Pseudomonadati</taxon>
        <taxon>Myxococcota</taxon>
        <taxon>Polyangia</taxon>
        <taxon>Polyangiales</taxon>
        <taxon>Polyangiaceae</taxon>
        <taxon>Sorangium</taxon>
    </lineage>
</organism>
<dbReference type="EMBL" id="JELX01004078">
    <property type="protein sequence ID" value="KYF50451.1"/>
    <property type="molecule type" value="Genomic_DNA"/>
</dbReference>